<evidence type="ECO:0000256" key="3">
    <source>
        <dbReference type="ARBA" id="ARBA00023155"/>
    </source>
</evidence>
<gene>
    <name evidence="8" type="ORF">PHAECO_LOCUS8071</name>
</gene>
<dbReference type="Gene3D" id="1.10.10.60">
    <property type="entry name" value="Homeodomain-like"/>
    <property type="match status" value="1"/>
</dbReference>
<evidence type="ECO:0000256" key="4">
    <source>
        <dbReference type="ARBA" id="ARBA00023242"/>
    </source>
</evidence>
<dbReference type="GO" id="GO:0005634">
    <property type="term" value="C:nucleus"/>
    <property type="evidence" value="ECO:0007669"/>
    <property type="project" value="UniProtKB-SubCell"/>
</dbReference>
<dbReference type="GO" id="GO:0000981">
    <property type="term" value="F:DNA-binding transcription factor activity, RNA polymerase II-specific"/>
    <property type="evidence" value="ECO:0007669"/>
    <property type="project" value="InterPro"/>
</dbReference>
<evidence type="ECO:0000256" key="1">
    <source>
        <dbReference type="ARBA" id="ARBA00004123"/>
    </source>
</evidence>
<dbReference type="InterPro" id="IPR017970">
    <property type="entry name" value="Homeobox_CS"/>
</dbReference>
<dbReference type="GO" id="GO:0000977">
    <property type="term" value="F:RNA polymerase II transcription regulatory region sequence-specific DNA binding"/>
    <property type="evidence" value="ECO:0007669"/>
    <property type="project" value="TreeGrafter"/>
</dbReference>
<dbReference type="AlphaFoldDB" id="A0A9N9SG24"/>
<evidence type="ECO:0000256" key="5">
    <source>
        <dbReference type="PROSITE-ProRule" id="PRU00108"/>
    </source>
</evidence>
<name>A0A9N9SG24_PHACE</name>
<keyword evidence="3 5" id="KW-0371">Homeobox</keyword>
<keyword evidence="4 5" id="KW-0539">Nucleus</keyword>
<feature type="DNA-binding region" description="Homeobox" evidence="5">
    <location>
        <begin position="46"/>
        <end position="95"/>
    </location>
</feature>
<dbReference type="Proteomes" id="UP001153737">
    <property type="component" value="Chromosome 4"/>
</dbReference>
<dbReference type="PANTHER" id="PTHR24329">
    <property type="entry name" value="HOMEOBOX PROTEIN ARISTALESS"/>
    <property type="match status" value="1"/>
</dbReference>
<protein>
    <recommendedName>
        <fullName evidence="7">Homeobox domain-containing protein</fullName>
    </recommendedName>
</protein>
<dbReference type="InterPro" id="IPR050649">
    <property type="entry name" value="Paired_Homeobox_TFs"/>
</dbReference>
<dbReference type="FunFam" id="1.10.10.60:FF:000679">
    <property type="entry name" value="Homeobox protein aristaless"/>
    <property type="match status" value="1"/>
</dbReference>
<accession>A0A9N9SG24</accession>
<evidence type="ECO:0000313" key="9">
    <source>
        <dbReference type="Proteomes" id="UP001153737"/>
    </source>
</evidence>
<evidence type="ECO:0000259" key="7">
    <source>
        <dbReference type="PROSITE" id="PS50071"/>
    </source>
</evidence>
<evidence type="ECO:0000313" key="8">
    <source>
        <dbReference type="EMBL" id="CAG9821130.1"/>
    </source>
</evidence>
<feature type="domain" description="Homeobox" evidence="7">
    <location>
        <begin position="44"/>
        <end position="94"/>
    </location>
</feature>
<dbReference type="InterPro" id="IPR009057">
    <property type="entry name" value="Homeodomain-like_sf"/>
</dbReference>
<dbReference type="OrthoDB" id="6159439at2759"/>
<sequence>MDLNINENSNTPDHIGETIDEFSNDTNYTMNGLLINFTNISSETKDGYEELERAFHKTHYPDVFFREELALRIDLTEARVQVWFQNRRAKWRKQEKSLNKNPHQQINNLIPTSMPSGSSAPLESPLLNFTTLDHNNSSNMYLNLEWPFSFPNNVSLTENPHINQASSSTVQSCSMDNNLQETLLIADRISHSMQTSMIEDSILLGDDLENRIMESSGNLTLMSSPDADISIDPDLLTLKPHKNRLDNPEH</sequence>
<proteinExistence type="predicted"/>
<dbReference type="SMART" id="SM00389">
    <property type="entry name" value="HOX"/>
    <property type="match status" value="1"/>
</dbReference>
<reference evidence="8" key="2">
    <citation type="submission" date="2022-10" db="EMBL/GenBank/DDBJ databases">
        <authorList>
            <consortium name="ENA_rothamsted_submissions"/>
            <consortium name="culmorum"/>
            <person name="King R."/>
        </authorList>
    </citation>
    <scope>NUCLEOTIDE SEQUENCE</scope>
</reference>
<comment type="subcellular location">
    <subcellularLocation>
        <location evidence="1 5 6">Nucleus</location>
    </subcellularLocation>
</comment>
<dbReference type="PANTHER" id="PTHR24329:SF543">
    <property type="entry name" value="FI01017P-RELATED"/>
    <property type="match status" value="1"/>
</dbReference>
<reference evidence="8" key="1">
    <citation type="submission" date="2022-01" db="EMBL/GenBank/DDBJ databases">
        <authorList>
            <person name="King R."/>
        </authorList>
    </citation>
    <scope>NUCLEOTIDE SEQUENCE</scope>
</reference>
<dbReference type="Pfam" id="PF00046">
    <property type="entry name" value="Homeodomain"/>
    <property type="match status" value="1"/>
</dbReference>
<evidence type="ECO:0000256" key="6">
    <source>
        <dbReference type="RuleBase" id="RU000682"/>
    </source>
</evidence>
<dbReference type="SUPFAM" id="SSF46689">
    <property type="entry name" value="Homeodomain-like"/>
    <property type="match status" value="1"/>
</dbReference>
<dbReference type="InterPro" id="IPR001356">
    <property type="entry name" value="HD"/>
</dbReference>
<keyword evidence="9" id="KW-1185">Reference proteome</keyword>
<dbReference type="PROSITE" id="PS00027">
    <property type="entry name" value="HOMEOBOX_1"/>
    <property type="match status" value="1"/>
</dbReference>
<organism evidence="8 9">
    <name type="scientific">Phaedon cochleariae</name>
    <name type="common">Mustard beetle</name>
    <dbReference type="NCBI Taxonomy" id="80249"/>
    <lineage>
        <taxon>Eukaryota</taxon>
        <taxon>Metazoa</taxon>
        <taxon>Ecdysozoa</taxon>
        <taxon>Arthropoda</taxon>
        <taxon>Hexapoda</taxon>
        <taxon>Insecta</taxon>
        <taxon>Pterygota</taxon>
        <taxon>Neoptera</taxon>
        <taxon>Endopterygota</taxon>
        <taxon>Coleoptera</taxon>
        <taxon>Polyphaga</taxon>
        <taxon>Cucujiformia</taxon>
        <taxon>Chrysomeloidea</taxon>
        <taxon>Chrysomelidae</taxon>
        <taxon>Chrysomelinae</taxon>
        <taxon>Chrysomelini</taxon>
        <taxon>Phaedon</taxon>
    </lineage>
</organism>
<dbReference type="EMBL" id="OU896710">
    <property type="protein sequence ID" value="CAG9821130.1"/>
    <property type="molecule type" value="Genomic_DNA"/>
</dbReference>
<evidence type="ECO:0000256" key="2">
    <source>
        <dbReference type="ARBA" id="ARBA00023125"/>
    </source>
</evidence>
<dbReference type="PROSITE" id="PS50071">
    <property type="entry name" value="HOMEOBOX_2"/>
    <property type="match status" value="1"/>
</dbReference>
<dbReference type="CDD" id="cd00086">
    <property type="entry name" value="homeodomain"/>
    <property type="match status" value="1"/>
</dbReference>
<keyword evidence="2 5" id="KW-0238">DNA-binding</keyword>